<dbReference type="SUPFAM" id="SSF48452">
    <property type="entry name" value="TPR-like"/>
    <property type="match status" value="1"/>
</dbReference>
<comment type="caution">
    <text evidence="2">The sequence shown here is derived from an EMBL/GenBank/DDBJ whole genome shotgun (WGS) entry which is preliminary data.</text>
</comment>
<feature type="transmembrane region" description="Helical" evidence="1">
    <location>
        <begin position="20"/>
        <end position="37"/>
    </location>
</feature>
<evidence type="ECO:0000313" key="5">
    <source>
        <dbReference type="Proteomes" id="UP000321514"/>
    </source>
</evidence>
<name>A0A511T7C6_MYXFU</name>
<keyword evidence="4" id="KW-1185">Reference proteome</keyword>
<dbReference type="OrthoDB" id="5526017at2"/>
<dbReference type="InterPro" id="IPR011990">
    <property type="entry name" value="TPR-like_helical_dom_sf"/>
</dbReference>
<evidence type="ECO:0000313" key="4">
    <source>
        <dbReference type="Proteomes" id="UP000183760"/>
    </source>
</evidence>
<keyword evidence="1" id="KW-1133">Transmembrane helix</keyword>
<dbReference type="RefSeq" id="WP_074956744.1">
    <property type="nucleotide sequence ID" value="NZ_BJXR01000036.1"/>
</dbReference>
<keyword evidence="1" id="KW-0812">Transmembrane</keyword>
<dbReference type="Proteomes" id="UP000183760">
    <property type="component" value="Unassembled WGS sequence"/>
</dbReference>
<sequence length="921" mass="100673">MAAELDAPGKSTRGRRAPRLRAWHIIPLLVFPAILIARSGPLANRRQELLWLTDARTRPLEARLSVPTADVHRPYARPREERASIAVPLRELARLEEKGDRAGIAASYLVHGDPQQGLAHLQHAQPSLNRDNDQAVALLLLGRHDDALERLDTLLEASGRHPQALWNRALVLREMGLHLVSASVFDEVAALGEQGWSKEAREQAEGLRRSVTQRRESWKRTHAAMTRLTTDARAPVPLEEARQHPGIARGLFYDAVRTALSSARVTALLPLAELLDGIHGGTALAEYTRAIAARDFTRRAPLAAEYARLLETRAPASAELLTRLRASGEADLLLGAKLRSLDVPSPPDEWESLARKWNDPWVELLVQDALAMQEGLAGEAWQADQRLKAALTLCREKRLRPRCADLLRKVSHRATSANRLLEADETARASWREAQSMGEWELESAALRALSQAARFQFRAAAARAYLAEYLARAPDTCDVKNYVHRNVAALELMRLRPQEARRALMRAQECGPTVGLVGVWTLTDLMRLDRKPQDEQQIRTELARALAARETPGRRMLARLVEARFELLLNRSVGNQKLAAVIRDAEPYLSTDADARDAAAVAFQTMAVTAGEAGAFKEVPDVVAKQLGVKKPQQCALIAAMEAERTVAVALGPRGQVLGHLDASRKEPLGEDLSGLVPESLLALLRPCPQVDVLAASPLDSRAGLLPPEMAWSYRVATRTAIAPDRKPPPPLHVVVANVETPAGLGLARLSSWESTPAPVGQSMELSGAQATPSRVLEAMARATDIEFHAHGVVDRNLSEAPVIALAPEYDGRYALTSEALRQVKLEGSPVVLLGACSAARLPPLLHQTSSLPQAFVGAGARAVFAATVDIPDSAGRFFQGVRERIHGGATPAVALRAERLRWLREVKGAPWVSQVLLYE</sequence>
<dbReference type="Gene3D" id="1.25.40.10">
    <property type="entry name" value="Tetratricopeptide repeat domain"/>
    <property type="match status" value="1"/>
</dbReference>
<protein>
    <submittedName>
        <fullName evidence="3">CHAT domain-containing protein</fullName>
    </submittedName>
</protein>
<accession>A0A511T7C6</accession>
<evidence type="ECO:0000313" key="2">
    <source>
        <dbReference type="EMBL" id="GEN10065.1"/>
    </source>
</evidence>
<dbReference type="EMBL" id="FOIB01000007">
    <property type="protein sequence ID" value="SEU25000.1"/>
    <property type="molecule type" value="Genomic_DNA"/>
</dbReference>
<dbReference type="AlphaFoldDB" id="A0A511T7C6"/>
<evidence type="ECO:0000313" key="3">
    <source>
        <dbReference type="EMBL" id="SEU25000.1"/>
    </source>
</evidence>
<dbReference type="Proteomes" id="UP000321514">
    <property type="component" value="Unassembled WGS sequence"/>
</dbReference>
<keyword evidence="1" id="KW-0472">Membrane</keyword>
<proteinExistence type="predicted"/>
<gene>
    <name evidence="2" type="ORF">MFU01_51020</name>
    <name evidence="3" type="ORF">SAMN05443572_10730</name>
</gene>
<organism evidence="2 5">
    <name type="scientific">Myxococcus fulvus</name>
    <dbReference type="NCBI Taxonomy" id="33"/>
    <lineage>
        <taxon>Bacteria</taxon>
        <taxon>Pseudomonadati</taxon>
        <taxon>Myxococcota</taxon>
        <taxon>Myxococcia</taxon>
        <taxon>Myxococcales</taxon>
        <taxon>Cystobacterineae</taxon>
        <taxon>Myxococcaceae</taxon>
        <taxon>Myxococcus</taxon>
    </lineage>
</organism>
<evidence type="ECO:0000256" key="1">
    <source>
        <dbReference type="SAM" id="Phobius"/>
    </source>
</evidence>
<reference evidence="3 4" key="1">
    <citation type="submission" date="2016-10" db="EMBL/GenBank/DDBJ databases">
        <authorList>
            <person name="Varghese N."/>
            <person name="Submissions S."/>
        </authorList>
    </citation>
    <scope>NUCLEOTIDE SEQUENCE [LARGE SCALE GENOMIC DNA]</scope>
    <source>
        <strain evidence="3 4">DSM 16525</strain>
    </source>
</reference>
<dbReference type="STRING" id="1334629.MFUL124B02_19570"/>
<reference evidence="2 5" key="2">
    <citation type="submission" date="2019-07" db="EMBL/GenBank/DDBJ databases">
        <title>Whole genome shotgun sequence of Myxococcus fulvus NBRC 100333.</title>
        <authorList>
            <person name="Hosoyama A."/>
            <person name="Uohara A."/>
            <person name="Ohji S."/>
            <person name="Ichikawa N."/>
        </authorList>
    </citation>
    <scope>NUCLEOTIDE SEQUENCE [LARGE SCALE GENOMIC DNA]</scope>
    <source>
        <strain evidence="2 5">NBRC 100333</strain>
    </source>
</reference>
<dbReference type="EMBL" id="BJXR01000036">
    <property type="protein sequence ID" value="GEN10065.1"/>
    <property type="molecule type" value="Genomic_DNA"/>
</dbReference>